<evidence type="ECO:0000313" key="3">
    <source>
        <dbReference type="EMBL" id="CRK92257.1"/>
    </source>
</evidence>
<feature type="signal peptide" evidence="2">
    <location>
        <begin position="1"/>
        <end position="32"/>
    </location>
</feature>
<evidence type="ECO:0000256" key="2">
    <source>
        <dbReference type="SAM" id="SignalP"/>
    </source>
</evidence>
<dbReference type="EMBL" id="CVRI01000024">
    <property type="protein sequence ID" value="CRK92257.1"/>
    <property type="molecule type" value="Genomic_DNA"/>
</dbReference>
<organism evidence="3 4">
    <name type="scientific">Clunio marinus</name>
    <dbReference type="NCBI Taxonomy" id="568069"/>
    <lineage>
        <taxon>Eukaryota</taxon>
        <taxon>Metazoa</taxon>
        <taxon>Ecdysozoa</taxon>
        <taxon>Arthropoda</taxon>
        <taxon>Hexapoda</taxon>
        <taxon>Insecta</taxon>
        <taxon>Pterygota</taxon>
        <taxon>Neoptera</taxon>
        <taxon>Endopterygota</taxon>
        <taxon>Diptera</taxon>
        <taxon>Nematocera</taxon>
        <taxon>Chironomoidea</taxon>
        <taxon>Chironomidae</taxon>
        <taxon>Clunio</taxon>
    </lineage>
</organism>
<name>A0A1J1I1K8_9DIPT</name>
<feature type="chain" id="PRO_5012317397" evidence="2">
    <location>
        <begin position="33"/>
        <end position="334"/>
    </location>
</feature>
<keyword evidence="2" id="KW-0732">Signal</keyword>
<feature type="compositionally biased region" description="Low complexity" evidence="1">
    <location>
        <begin position="239"/>
        <end position="256"/>
    </location>
</feature>
<gene>
    <name evidence="3" type="ORF">CLUMA_CG005695</name>
</gene>
<keyword evidence="4" id="KW-1185">Reference proteome</keyword>
<dbReference type="Proteomes" id="UP000183832">
    <property type="component" value="Unassembled WGS sequence"/>
</dbReference>
<sequence>MLVEMKARTVRWITDCLMIYCVICASPSSVQAQEKARALLLYSFDFPPSTLPTNNLISIQLDSITLNKIFADSEALGKVVKKINFRDVNGFQKLVTGESSKFSFFNDGGNTQCEVNCDVKCKEKIKPVFTTTQKPFVIKKVSTTVTPYVPSVSKKDEVITPRTTRFISTTKKVTKSFIFKKQSTTGPTYLPPVSVSKKDEFETPKTTKIFSTTSRSTTKQVTKPFVTKPSARITTVSKSTTTSRPFTPTRTRLSTPGPSYLPLSRISTVRRSTVTERSYPPATWPSTTRIYTQTFPTWSAPIRRSTTIVNVKSTPKYLYKEPSNTLIYAGEVEK</sequence>
<proteinExistence type="predicted"/>
<protein>
    <submittedName>
        <fullName evidence="3">CLUMA_CG005695, isoform A</fullName>
    </submittedName>
</protein>
<evidence type="ECO:0000313" key="4">
    <source>
        <dbReference type="Proteomes" id="UP000183832"/>
    </source>
</evidence>
<accession>A0A1J1I1K8</accession>
<dbReference type="AlphaFoldDB" id="A0A1J1I1K8"/>
<feature type="region of interest" description="Disordered" evidence="1">
    <location>
        <begin position="234"/>
        <end position="259"/>
    </location>
</feature>
<evidence type="ECO:0000256" key="1">
    <source>
        <dbReference type="SAM" id="MobiDB-lite"/>
    </source>
</evidence>
<reference evidence="3 4" key="1">
    <citation type="submission" date="2015-04" db="EMBL/GenBank/DDBJ databases">
        <authorList>
            <person name="Syromyatnikov M.Y."/>
            <person name="Popov V.N."/>
        </authorList>
    </citation>
    <scope>NUCLEOTIDE SEQUENCE [LARGE SCALE GENOMIC DNA]</scope>
</reference>